<keyword evidence="3" id="KW-1185">Reference proteome</keyword>
<feature type="region of interest" description="Disordered" evidence="1">
    <location>
        <begin position="130"/>
        <end position="149"/>
    </location>
</feature>
<protein>
    <submittedName>
        <fullName evidence="2">Uncharacterized protein</fullName>
    </submittedName>
</protein>
<evidence type="ECO:0000313" key="3">
    <source>
        <dbReference type="Proteomes" id="UP001367676"/>
    </source>
</evidence>
<evidence type="ECO:0000256" key="1">
    <source>
        <dbReference type="SAM" id="MobiDB-lite"/>
    </source>
</evidence>
<evidence type="ECO:0000313" key="2">
    <source>
        <dbReference type="EMBL" id="KAK7578092.1"/>
    </source>
</evidence>
<gene>
    <name evidence="2" type="ORF">V9T40_010297</name>
</gene>
<proteinExistence type="predicted"/>
<accession>A0AAN9Y152</accession>
<dbReference type="AlphaFoldDB" id="A0AAN9Y152"/>
<reference evidence="2 3" key="1">
    <citation type="submission" date="2024-03" db="EMBL/GenBank/DDBJ databases">
        <title>Adaptation during the transition from Ophiocordyceps entomopathogen to insect associate is accompanied by gene loss and intensified selection.</title>
        <authorList>
            <person name="Ward C.M."/>
            <person name="Onetto C.A."/>
            <person name="Borneman A.R."/>
        </authorList>
    </citation>
    <scope>NUCLEOTIDE SEQUENCE [LARGE SCALE GENOMIC DNA]</scope>
    <source>
        <strain evidence="2">AWRI1</strain>
        <tissue evidence="2">Single Adult Female</tissue>
    </source>
</reference>
<sequence length="187" mass="20437">MYNLRTPRVLPKAARMTIPQKNTRNGASTTVNITVLGSICVCGAVSIPNNAAFSSYNEEESSNRNYFLQTSAASLSQKPIQNVDFGNQYLSSQFSQFPQTFLNQPSSTNLPSSNSYLVENPQFFDRTPGQTHSATGVTLPAPSYQNQNQQSFNGQLNQQSSPLGVQFSSAPDVSQFHFSGNGVNYSF</sequence>
<organism evidence="2 3">
    <name type="scientific">Parthenolecanium corni</name>
    <dbReference type="NCBI Taxonomy" id="536013"/>
    <lineage>
        <taxon>Eukaryota</taxon>
        <taxon>Metazoa</taxon>
        <taxon>Ecdysozoa</taxon>
        <taxon>Arthropoda</taxon>
        <taxon>Hexapoda</taxon>
        <taxon>Insecta</taxon>
        <taxon>Pterygota</taxon>
        <taxon>Neoptera</taxon>
        <taxon>Paraneoptera</taxon>
        <taxon>Hemiptera</taxon>
        <taxon>Sternorrhyncha</taxon>
        <taxon>Coccoidea</taxon>
        <taxon>Coccidae</taxon>
        <taxon>Parthenolecanium</taxon>
    </lineage>
</organism>
<dbReference type="EMBL" id="JBBCAQ010000035">
    <property type="protein sequence ID" value="KAK7578092.1"/>
    <property type="molecule type" value="Genomic_DNA"/>
</dbReference>
<comment type="caution">
    <text evidence="2">The sequence shown here is derived from an EMBL/GenBank/DDBJ whole genome shotgun (WGS) entry which is preliminary data.</text>
</comment>
<name>A0AAN9Y152_9HEMI</name>
<dbReference type="Proteomes" id="UP001367676">
    <property type="component" value="Unassembled WGS sequence"/>
</dbReference>